<accession>A0A6A5ELW2</accession>
<protein>
    <submittedName>
        <fullName evidence="1">Uncharacterized protein</fullName>
    </submittedName>
</protein>
<evidence type="ECO:0000313" key="2">
    <source>
        <dbReference type="Proteomes" id="UP000465112"/>
    </source>
</evidence>
<comment type="caution">
    <text evidence="1">The sequence shown here is derived from an EMBL/GenBank/DDBJ whole genome shotgun (WGS) entry which is preliminary data.</text>
</comment>
<evidence type="ECO:0000313" key="1">
    <source>
        <dbReference type="EMBL" id="KAF1374992.1"/>
    </source>
</evidence>
<organism evidence="1 2">
    <name type="scientific">Perca fluviatilis</name>
    <name type="common">European perch</name>
    <dbReference type="NCBI Taxonomy" id="8168"/>
    <lineage>
        <taxon>Eukaryota</taxon>
        <taxon>Metazoa</taxon>
        <taxon>Chordata</taxon>
        <taxon>Craniata</taxon>
        <taxon>Vertebrata</taxon>
        <taxon>Euteleostomi</taxon>
        <taxon>Actinopterygii</taxon>
        <taxon>Neopterygii</taxon>
        <taxon>Teleostei</taxon>
        <taxon>Neoteleostei</taxon>
        <taxon>Acanthomorphata</taxon>
        <taxon>Eupercaria</taxon>
        <taxon>Perciformes</taxon>
        <taxon>Percoidei</taxon>
        <taxon>Percidae</taxon>
        <taxon>Percinae</taxon>
        <taxon>Perca</taxon>
    </lineage>
</organism>
<gene>
    <name evidence="1" type="ORF">PFLUV_G00234780</name>
</gene>
<dbReference type="Proteomes" id="UP000465112">
    <property type="component" value="Chromosome 20"/>
</dbReference>
<keyword evidence="2" id="KW-1185">Reference proteome</keyword>
<reference evidence="1 2" key="1">
    <citation type="submission" date="2019-06" db="EMBL/GenBank/DDBJ databases">
        <title>A chromosome-scale genome assembly of the European perch, Perca fluviatilis.</title>
        <authorList>
            <person name="Roques C."/>
            <person name="Zahm M."/>
            <person name="Cabau C."/>
            <person name="Klopp C."/>
            <person name="Bouchez O."/>
            <person name="Donnadieu C."/>
            <person name="Kuhl H."/>
            <person name="Gislard M."/>
            <person name="Guendouz S."/>
            <person name="Journot L."/>
            <person name="Haffray P."/>
            <person name="Bestin A."/>
            <person name="Morvezen R."/>
            <person name="Feron R."/>
            <person name="Wen M."/>
            <person name="Jouanno E."/>
            <person name="Herpin A."/>
            <person name="Schartl M."/>
            <person name="Postlethwait J."/>
            <person name="Schaerlinger B."/>
            <person name="Chardard D."/>
            <person name="Lecocq T."/>
            <person name="Poncet C."/>
            <person name="Jaffrelo L."/>
            <person name="Lampietro C."/>
            <person name="Guiguen Y."/>
        </authorList>
    </citation>
    <scope>NUCLEOTIDE SEQUENCE [LARGE SCALE GENOMIC DNA]</scope>
    <source>
        <tissue evidence="1">Blood</tissue>
    </source>
</reference>
<dbReference type="EMBL" id="VHII01000020">
    <property type="protein sequence ID" value="KAF1374992.1"/>
    <property type="molecule type" value="Genomic_DNA"/>
</dbReference>
<sequence>MQHKPLQAHGRVGGECVSCNCISSVVIWTESVCFWAFFSHCRDMKKATHKQNHVMRGFCRRRGADVSHHTTLLHSWTLCNRAMVRQRRSGKRWMTGLDGAKLPCGS</sequence>
<dbReference type="AlphaFoldDB" id="A0A6A5ELW2"/>
<proteinExistence type="predicted"/>
<name>A0A6A5ELW2_PERFL</name>